<dbReference type="EMBL" id="WUAV01000004">
    <property type="protein sequence ID" value="KAF1759347.1"/>
    <property type="molecule type" value="Genomic_DNA"/>
</dbReference>
<dbReference type="KEGG" id="crq:GCK72_015812"/>
<evidence type="ECO:0000256" key="1">
    <source>
        <dbReference type="SAM" id="SignalP"/>
    </source>
</evidence>
<dbReference type="CTD" id="9808517"/>
<dbReference type="Pfam" id="PF05912">
    <property type="entry name" value="DUF870"/>
    <property type="match status" value="1"/>
</dbReference>
<name>A0A6A5GW14_CAERE</name>
<feature type="signal peptide" evidence="1">
    <location>
        <begin position="1"/>
        <end position="15"/>
    </location>
</feature>
<dbReference type="GeneID" id="9808517"/>
<evidence type="ECO:0000313" key="3">
    <source>
        <dbReference type="Proteomes" id="UP000483820"/>
    </source>
</evidence>
<dbReference type="Proteomes" id="UP000483820">
    <property type="component" value="Chromosome IV"/>
</dbReference>
<proteinExistence type="predicted"/>
<evidence type="ECO:0000313" key="2">
    <source>
        <dbReference type="EMBL" id="KAF1759347.1"/>
    </source>
</evidence>
<comment type="caution">
    <text evidence="2">The sequence shown here is derived from an EMBL/GenBank/DDBJ whole genome shotgun (WGS) entry which is preliminary data.</text>
</comment>
<dbReference type="RefSeq" id="XP_003096336.2">
    <property type="nucleotide sequence ID" value="XM_003096288.2"/>
</dbReference>
<dbReference type="InterPro" id="IPR008588">
    <property type="entry name" value="DUF870_CAE_spp"/>
</dbReference>
<organism evidence="2 3">
    <name type="scientific">Caenorhabditis remanei</name>
    <name type="common">Caenorhabditis vulgaris</name>
    <dbReference type="NCBI Taxonomy" id="31234"/>
    <lineage>
        <taxon>Eukaryota</taxon>
        <taxon>Metazoa</taxon>
        <taxon>Ecdysozoa</taxon>
        <taxon>Nematoda</taxon>
        <taxon>Chromadorea</taxon>
        <taxon>Rhabditida</taxon>
        <taxon>Rhabditina</taxon>
        <taxon>Rhabditomorpha</taxon>
        <taxon>Rhabditoidea</taxon>
        <taxon>Rhabditidae</taxon>
        <taxon>Peloderinae</taxon>
        <taxon>Caenorhabditis</taxon>
    </lineage>
</organism>
<gene>
    <name evidence="2" type="ORF">GCK72_015812</name>
</gene>
<dbReference type="AlphaFoldDB" id="A0A6A5GW14"/>
<keyword evidence="1" id="KW-0732">Signal</keyword>
<sequence length="142" mass="16311">MIYLPALLFLTVILADPVHVTVKIKCEMEGTPEYLYCGKLVIFEADKWSNHDILKTEEYCAPEGEKEFKFDLYPDGDTSPSYELNYQLTHNCTIDDLTRCIRPDNPKDVSASGESWVEFKFNAWNFGEARACKDPNAKIIDF</sequence>
<accession>A0A6A5GW14</accession>
<feature type="chain" id="PRO_5025605678" evidence="1">
    <location>
        <begin position="16"/>
        <end position="142"/>
    </location>
</feature>
<reference evidence="2 3" key="1">
    <citation type="submission" date="2019-12" db="EMBL/GenBank/DDBJ databases">
        <title>Chromosome-level assembly of the Caenorhabditis remanei genome.</title>
        <authorList>
            <person name="Teterina A.A."/>
            <person name="Willis J.H."/>
            <person name="Phillips P.C."/>
        </authorList>
    </citation>
    <scope>NUCLEOTIDE SEQUENCE [LARGE SCALE GENOMIC DNA]</scope>
    <source>
        <strain evidence="2 3">PX506</strain>
        <tissue evidence="2">Whole organism</tissue>
    </source>
</reference>
<protein>
    <submittedName>
        <fullName evidence="2">Uncharacterized protein</fullName>
    </submittedName>
</protein>